<keyword evidence="2" id="KW-1185">Reference proteome</keyword>
<name>A0AAE1YH01_9LAMI</name>
<comment type="caution">
    <text evidence="1">The sequence shown here is derived from an EMBL/GenBank/DDBJ whole genome shotgun (WGS) entry which is preliminary data.</text>
</comment>
<evidence type="ECO:0000313" key="2">
    <source>
        <dbReference type="Proteomes" id="UP001293254"/>
    </source>
</evidence>
<gene>
    <name evidence="1" type="ORF">Salat_1290000</name>
</gene>
<protein>
    <recommendedName>
        <fullName evidence="3">RING-CH-type domain-containing protein</fullName>
    </recommendedName>
</protein>
<evidence type="ECO:0000313" key="1">
    <source>
        <dbReference type="EMBL" id="KAK4429893.1"/>
    </source>
</evidence>
<dbReference type="EMBL" id="JACGWO010000004">
    <property type="protein sequence ID" value="KAK4429893.1"/>
    <property type="molecule type" value="Genomic_DNA"/>
</dbReference>
<dbReference type="Proteomes" id="UP001293254">
    <property type="component" value="Unassembled WGS sequence"/>
</dbReference>
<dbReference type="AlphaFoldDB" id="A0AAE1YH01"/>
<sequence length="182" mass="20191">METTAITDIHHEAAVDAVEVVCCNKRVSANTRVDAKEGPEQDCSGSFWVKSISDDPLVLTYLETNGVAHPYSVNIVTQVTHICIVRSKKDEIIDKIPEGKAICLMCYDSLRENVENVDALKTKCGCESGLVHEKCAEKIKTCDYCEEVIHYMPVSLSGITAENLETQLLFTGSKLRFINYSI</sequence>
<proteinExistence type="predicted"/>
<accession>A0AAE1YH01</accession>
<reference evidence="1" key="1">
    <citation type="submission" date="2020-06" db="EMBL/GenBank/DDBJ databases">
        <authorList>
            <person name="Li T."/>
            <person name="Hu X."/>
            <person name="Zhang T."/>
            <person name="Song X."/>
            <person name="Zhang H."/>
            <person name="Dai N."/>
            <person name="Sheng W."/>
            <person name="Hou X."/>
            <person name="Wei L."/>
        </authorList>
    </citation>
    <scope>NUCLEOTIDE SEQUENCE</scope>
    <source>
        <strain evidence="1">3651</strain>
        <tissue evidence="1">Leaf</tissue>
    </source>
</reference>
<reference evidence="1" key="2">
    <citation type="journal article" date="2024" name="Plant">
        <title>Genomic evolution and insights into agronomic trait innovations of Sesamum species.</title>
        <authorList>
            <person name="Miao H."/>
            <person name="Wang L."/>
            <person name="Qu L."/>
            <person name="Liu H."/>
            <person name="Sun Y."/>
            <person name="Le M."/>
            <person name="Wang Q."/>
            <person name="Wei S."/>
            <person name="Zheng Y."/>
            <person name="Lin W."/>
            <person name="Duan Y."/>
            <person name="Cao H."/>
            <person name="Xiong S."/>
            <person name="Wang X."/>
            <person name="Wei L."/>
            <person name="Li C."/>
            <person name="Ma Q."/>
            <person name="Ju M."/>
            <person name="Zhao R."/>
            <person name="Li G."/>
            <person name="Mu C."/>
            <person name="Tian Q."/>
            <person name="Mei H."/>
            <person name="Zhang T."/>
            <person name="Gao T."/>
            <person name="Zhang H."/>
        </authorList>
    </citation>
    <scope>NUCLEOTIDE SEQUENCE</scope>
    <source>
        <strain evidence="1">3651</strain>
    </source>
</reference>
<organism evidence="1 2">
    <name type="scientific">Sesamum alatum</name>
    <dbReference type="NCBI Taxonomy" id="300844"/>
    <lineage>
        <taxon>Eukaryota</taxon>
        <taxon>Viridiplantae</taxon>
        <taxon>Streptophyta</taxon>
        <taxon>Embryophyta</taxon>
        <taxon>Tracheophyta</taxon>
        <taxon>Spermatophyta</taxon>
        <taxon>Magnoliopsida</taxon>
        <taxon>eudicotyledons</taxon>
        <taxon>Gunneridae</taxon>
        <taxon>Pentapetalae</taxon>
        <taxon>asterids</taxon>
        <taxon>lamiids</taxon>
        <taxon>Lamiales</taxon>
        <taxon>Pedaliaceae</taxon>
        <taxon>Sesamum</taxon>
    </lineage>
</organism>
<evidence type="ECO:0008006" key="3">
    <source>
        <dbReference type="Google" id="ProtNLM"/>
    </source>
</evidence>